<proteinExistence type="predicted"/>
<accession>A0AAU0UPI6</accession>
<sequence length="86" mass="9772">MGLEGAVKHGYRKELEAIEDPAKRESAYKRLLDQAYEMGKATNMASYLEIDSVIDPADTRKWVMRGLKSVPPNFNGKEIPPFVDTW</sequence>
<dbReference type="InterPro" id="IPR029045">
    <property type="entry name" value="ClpP/crotonase-like_dom_sf"/>
</dbReference>
<organism evidence="1 2">
    <name type="scientific">Metallumcola ferriviriculae</name>
    <dbReference type="NCBI Taxonomy" id="3039180"/>
    <lineage>
        <taxon>Bacteria</taxon>
        <taxon>Bacillati</taxon>
        <taxon>Bacillota</taxon>
        <taxon>Clostridia</taxon>
        <taxon>Neomoorellales</taxon>
        <taxon>Desulfitibacteraceae</taxon>
        <taxon>Metallumcola</taxon>
    </lineage>
</organism>
<gene>
    <name evidence="1" type="ORF">MFMK1_002542</name>
</gene>
<evidence type="ECO:0000313" key="2">
    <source>
        <dbReference type="Proteomes" id="UP001329915"/>
    </source>
</evidence>
<reference evidence="1 2" key="1">
    <citation type="submission" date="2023-04" db="EMBL/GenBank/DDBJ databases">
        <authorList>
            <person name="Hsu D."/>
        </authorList>
    </citation>
    <scope>NUCLEOTIDE SEQUENCE [LARGE SCALE GENOMIC DNA]</scope>
    <source>
        <strain evidence="1 2">MK1</strain>
    </source>
</reference>
<dbReference type="EMBL" id="CP121694">
    <property type="protein sequence ID" value="WRO22704.1"/>
    <property type="molecule type" value="Genomic_DNA"/>
</dbReference>
<dbReference type="AlphaFoldDB" id="A0AAU0UPI6"/>
<keyword evidence="2" id="KW-1185">Reference proteome</keyword>
<dbReference type="Gene3D" id="3.90.226.10">
    <property type="entry name" value="2-enoyl-CoA Hydratase, Chain A, domain 1"/>
    <property type="match status" value="1"/>
</dbReference>
<protein>
    <submittedName>
        <fullName evidence="1">Uncharacterized protein</fullName>
    </submittedName>
</protein>
<evidence type="ECO:0000313" key="1">
    <source>
        <dbReference type="EMBL" id="WRO22704.1"/>
    </source>
</evidence>
<name>A0AAU0UPI6_9FIRM</name>
<dbReference type="Proteomes" id="UP001329915">
    <property type="component" value="Chromosome"/>
</dbReference>
<dbReference type="SUPFAM" id="SSF52096">
    <property type="entry name" value="ClpP/crotonase"/>
    <property type="match status" value="1"/>
</dbReference>
<dbReference type="RefSeq" id="WP_428846273.1">
    <property type="nucleotide sequence ID" value="NZ_CP121694.1"/>
</dbReference>
<dbReference type="KEGG" id="dbc:MFMK1_002542"/>